<accession>A0A0E9XJJ2</accession>
<sequence>MFQLSKVRFHLKTQKHEAVFPDVWNVARNPLDHSKILTYSLDCTPA</sequence>
<organism evidence="1">
    <name type="scientific">Anguilla anguilla</name>
    <name type="common">European freshwater eel</name>
    <name type="synonym">Muraena anguilla</name>
    <dbReference type="NCBI Taxonomy" id="7936"/>
    <lineage>
        <taxon>Eukaryota</taxon>
        <taxon>Metazoa</taxon>
        <taxon>Chordata</taxon>
        <taxon>Craniata</taxon>
        <taxon>Vertebrata</taxon>
        <taxon>Euteleostomi</taxon>
        <taxon>Actinopterygii</taxon>
        <taxon>Neopterygii</taxon>
        <taxon>Teleostei</taxon>
        <taxon>Anguilliformes</taxon>
        <taxon>Anguillidae</taxon>
        <taxon>Anguilla</taxon>
    </lineage>
</organism>
<reference evidence="1" key="2">
    <citation type="journal article" date="2015" name="Fish Shellfish Immunol.">
        <title>Early steps in the European eel (Anguilla anguilla)-Vibrio vulnificus interaction in the gills: Role of the RtxA13 toxin.</title>
        <authorList>
            <person name="Callol A."/>
            <person name="Pajuelo D."/>
            <person name="Ebbesson L."/>
            <person name="Teles M."/>
            <person name="MacKenzie S."/>
            <person name="Amaro C."/>
        </authorList>
    </citation>
    <scope>NUCLEOTIDE SEQUENCE</scope>
</reference>
<dbReference type="EMBL" id="GBXM01006725">
    <property type="protein sequence ID" value="JAI01853.1"/>
    <property type="molecule type" value="Transcribed_RNA"/>
</dbReference>
<protein>
    <submittedName>
        <fullName evidence="1">Uncharacterized protein</fullName>
    </submittedName>
</protein>
<dbReference type="EMBL" id="GBXM01006724">
    <property type="protein sequence ID" value="JAI01854.1"/>
    <property type="molecule type" value="Transcribed_RNA"/>
</dbReference>
<proteinExistence type="predicted"/>
<dbReference type="AlphaFoldDB" id="A0A0E9XJJ2"/>
<evidence type="ECO:0000313" key="1">
    <source>
        <dbReference type="EMBL" id="JAI01854.1"/>
    </source>
</evidence>
<name>A0A0E9XJJ2_ANGAN</name>
<reference evidence="1" key="1">
    <citation type="submission" date="2014-11" db="EMBL/GenBank/DDBJ databases">
        <authorList>
            <person name="Amaro Gonzalez C."/>
        </authorList>
    </citation>
    <scope>NUCLEOTIDE SEQUENCE</scope>
</reference>